<feature type="compositionally biased region" description="Polar residues" evidence="1">
    <location>
        <begin position="38"/>
        <end position="48"/>
    </location>
</feature>
<feature type="region of interest" description="Disordered" evidence="1">
    <location>
        <begin position="235"/>
        <end position="256"/>
    </location>
</feature>
<dbReference type="AlphaFoldDB" id="A0AAV9GX89"/>
<protein>
    <submittedName>
        <fullName evidence="2">Pyrimidine-specific ribonucleoside hydrolase RihA</fullName>
    </submittedName>
</protein>
<organism evidence="2 3">
    <name type="scientific">Podospora aff. communis PSN243</name>
    <dbReference type="NCBI Taxonomy" id="3040156"/>
    <lineage>
        <taxon>Eukaryota</taxon>
        <taxon>Fungi</taxon>
        <taxon>Dikarya</taxon>
        <taxon>Ascomycota</taxon>
        <taxon>Pezizomycotina</taxon>
        <taxon>Sordariomycetes</taxon>
        <taxon>Sordariomycetidae</taxon>
        <taxon>Sordariales</taxon>
        <taxon>Podosporaceae</taxon>
        <taxon>Podospora</taxon>
    </lineage>
</organism>
<reference evidence="2" key="1">
    <citation type="journal article" date="2023" name="Mol. Phylogenet. Evol.">
        <title>Genome-scale phylogeny and comparative genomics of the fungal order Sordariales.</title>
        <authorList>
            <person name="Hensen N."/>
            <person name="Bonometti L."/>
            <person name="Westerberg I."/>
            <person name="Brannstrom I.O."/>
            <person name="Guillou S."/>
            <person name="Cros-Aarteil S."/>
            <person name="Calhoun S."/>
            <person name="Haridas S."/>
            <person name="Kuo A."/>
            <person name="Mondo S."/>
            <person name="Pangilinan J."/>
            <person name="Riley R."/>
            <person name="LaButti K."/>
            <person name="Andreopoulos B."/>
            <person name="Lipzen A."/>
            <person name="Chen C."/>
            <person name="Yan M."/>
            <person name="Daum C."/>
            <person name="Ng V."/>
            <person name="Clum A."/>
            <person name="Steindorff A."/>
            <person name="Ohm R.A."/>
            <person name="Martin F."/>
            <person name="Silar P."/>
            <person name="Natvig D.O."/>
            <person name="Lalanne C."/>
            <person name="Gautier V."/>
            <person name="Ament-Velasquez S.L."/>
            <person name="Kruys A."/>
            <person name="Hutchinson M.I."/>
            <person name="Powell A.J."/>
            <person name="Barry K."/>
            <person name="Miller A.N."/>
            <person name="Grigoriev I.V."/>
            <person name="Debuchy R."/>
            <person name="Gladieux P."/>
            <person name="Hiltunen Thoren M."/>
            <person name="Johannesson H."/>
        </authorList>
    </citation>
    <scope>NUCLEOTIDE SEQUENCE</scope>
    <source>
        <strain evidence="2">PSN243</strain>
    </source>
</reference>
<dbReference type="EMBL" id="MU865922">
    <property type="protein sequence ID" value="KAK4452852.1"/>
    <property type="molecule type" value="Genomic_DNA"/>
</dbReference>
<keyword evidence="3" id="KW-1185">Reference proteome</keyword>
<evidence type="ECO:0000313" key="3">
    <source>
        <dbReference type="Proteomes" id="UP001321760"/>
    </source>
</evidence>
<proteinExistence type="predicted"/>
<evidence type="ECO:0000256" key="1">
    <source>
        <dbReference type="SAM" id="MobiDB-lite"/>
    </source>
</evidence>
<feature type="compositionally biased region" description="Polar residues" evidence="1">
    <location>
        <begin position="153"/>
        <end position="165"/>
    </location>
</feature>
<gene>
    <name evidence="2" type="ORF">QBC34DRAFT_491917</name>
</gene>
<keyword evidence="2" id="KW-0378">Hydrolase</keyword>
<accession>A0AAV9GX89</accession>
<feature type="region of interest" description="Disordered" evidence="1">
    <location>
        <begin position="1"/>
        <end position="79"/>
    </location>
</feature>
<name>A0AAV9GX89_9PEZI</name>
<dbReference type="Proteomes" id="UP001321760">
    <property type="component" value="Unassembled WGS sequence"/>
</dbReference>
<feature type="compositionally biased region" description="Low complexity" evidence="1">
    <location>
        <begin position="22"/>
        <end position="31"/>
    </location>
</feature>
<reference evidence="2" key="2">
    <citation type="submission" date="2023-05" db="EMBL/GenBank/DDBJ databases">
        <authorList>
            <consortium name="Lawrence Berkeley National Laboratory"/>
            <person name="Steindorff A."/>
            <person name="Hensen N."/>
            <person name="Bonometti L."/>
            <person name="Westerberg I."/>
            <person name="Brannstrom I.O."/>
            <person name="Guillou S."/>
            <person name="Cros-Aarteil S."/>
            <person name="Calhoun S."/>
            <person name="Haridas S."/>
            <person name="Kuo A."/>
            <person name="Mondo S."/>
            <person name="Pangilinan J."/>
            <person name="Riley R."/>
            <person name="Labutti K."/>
            <person name="Andreopoulos B."/>
            <person name="Lipzen A."/>
            <person name="Chen C."/>
            <person name="Yanf M."/>
            <person name="Daum C."/>
            <person name="Ng V."/>
            <person name="Clum A."/>
            <person name="Ohm R."/>
            <person name="Martin F."/>
            <person name="Silar P."/>
            <person name="Natvig D."/>
            <person name="Lalanne C."/>
            <person name="Gautier V."/>
            <person name="Ament-Velasquez S.L."/>
            <person name="Kruys A."/>
            <person name="Hutchinson M.I."/>
            <person name="Powell A.J."/>
            <person name="Barry K."/>
            <person name="Miller A.N."/>
            <person name="Grigoriev I.V."/>
            <person name="Debuchy R."/>
            <person name="Gladieux P."/>
            <person name="Thoren M.H."/>
            <person name="Johannesson H."/>
        </authorList>
    </citation>
    <scope>NUCLEOTIDE SEQUENCE</scope>
    <source>
        <strain evidence="2">PSN243</strain>
    </source>
</reference>
<comment type="caution">
    <text evidence="2">The sequence shown here is derived from an EMBL/GenBank/DDBJ whole genome shotgun (WGS) entry which is preliminary data.</text>
</comment>
<sequence>MFRDHRPGTRTAYPFDGNENTAANASAPPAAVERAKQPTYTTVGSIYNPQAAAPLQPPTRRPRTRRYPPTIQSPTGESFLGIPNSLLSVLPMKDRVQVSPPPPVKPAPHYSPLQQNYDRAISPPPEEDDIFLTEVGMAVPSIRSGNLPPANPGISSRTGVKQSGTPFRDSDSAVSEDAILPSRYTVKGLTSLASFPNPGQKAAQYQLARARTANMTIKRLASPLPIYPAKERAMMSSGGAPTGTPKPLTAGPPGQRQFRPSTFEGTVRALGLDENPPPPALISDVDDRHNFVPVESYATSLARLYHDDHLGHIMDRNTNEVYSPGGTEEQGPDSEGPWTGTFSDSLYTDRITAVDVATCQLSPASYKAAERRFPYDTEPLRSISQYFPRERPRDLGKKIKDRSHSTFGMYAIKPEETAAERRARINRNFYAGTEGLGKTLKQVAREHDNLCLKNTIGVIGGERDRARASDNDRAAGWNDVIPLPHLSVEQANNTHDSLHAEPLVNMAFATLVRNKEEMNEASKFNTHGFTGNFIPCDPAWVDDSIGGNKSFFEKRDDDALNREEFFKKRRTIKRPRVGRGY</sequence>
<feature type="region of interest" description="Disordered" evidence="1">
    <location>
        <begin position="144"/>
        <end position="173"/>
    </location>
</feature>
<dbReference type="GO" id="GO:0016787">
    <property type="term" value="F:hydrolase activity"/>
    <property type="evidence" value="ECO:0007669"/>
    <property type="project" value="UniProtKB-KW"/>
</dbReference>
<evidence type="ECO:0000313" key="2">
    <source>
        <dbReference type="EMBL" id="KAK4452852.1"/>
    </source>
</evidence>